<dbReference type="EMBL" id="AQPW01000009">
    <property type="protein sequence ID" value="EON32978.1"/>
    <property type="molecule type" value="Genomic_DNA"/>
</dbReference>
<name>R7YAD7_9ACTN</name>
<dbReference type="CDD" id="cd06346">
    <property type="entry name" value="PBP1_ABC_ligand_binding-like"/>
    <property type="match status" value="1"/>
</dbReference>
<dbReference type="Proteomes" id="UP000013569">
    <property type="component" value="Unassembled WGS sequence"/>
</dbReference>
<accession>R7YAD7</accession>
<dbReference type="PATRIC" id="fig|1316928.3.peg.1989"/>
<evidence type="ECO:0000313" key="6">
    <source>
        <dbReference type="Proteomes" id="UP000013569"/>
    </source>
</evidence>
<evidence type="ECO:0000313" key="5">
    <source>
        <dbReference type="EMBL" id="EON32978.1"/>
    </source>
</evidence>
<feature type="compositionally biased region" description="Low complexity" evidence="3">
    <location>
        <begin position="14"/>
        <end position="35"/>
    </location>
</feature>
<dbReference type="InterPro" id="IPR028082">
    <property type="entry name" value="Peripla_BP_I"/>
</dbReference>
<organism evidence="5 6">
    <name type="scientific">Gordonia terrae C-6</name>
    <dbReference type="NCBI Taxonomy" id="1316928"/>
    <lineage>
        <taxon>Bacteria</taxon>
        <taxon>Bacillati</taxon>
        <taxon>Actinomycetota</taxon>
        <taxon>Actinomycetes</taxon>
        <taxon>Mycobacteriales</taxon>
        <taxon>Gordoniaceae</taxon>
        <taxon>Gordonia</taxon>
    </lineage>
</organism>
<evidence type="ECO:0000256" key="3">
    <source>
        <dbReference type="SAM" id="MobiDB-lite"/>
    </source>
</evidence>
<dbReference type="Pfam" id="PF13458">
    <property type="entry name" value="Peripla_BP_6"/>
    <property type="match status" value="1"/>
</dbReference>
<feature type="domain" description="Leucine-binding protein" evidence="4">
    <location>
        <begin position="65"/>
        <end position="374"/>
    </location>
</feature>
<dbReference type="InterPro" id="IPR051010">
    <property type="entry name" value="BCAA_transport"/>
</dbReference>
<comment type="similarity">
    <text evidence="1">Belongs to the leucine-binding protein family.</text>
</comment>
<evidence type="ECO:0000259" key="4">
    <source>
        <dbReference type="Pfam" id="PF13458"/>
    </source>
</evidence>
<dbReference type="PANTHER" id="PTHR30483">
    <property type="entry name" value="LEUCINE-SPECIFIC-BINDING PROTEIN"/>
    <property type="match status" value="1"/>
</dbReference>
<evidence type="ECO:0000256" key="2">
    <source>
        <dbReference type="ARBA" id="ARBA00022729"/>
    </source>
</evidence>
<dbReference type="SUPFAM" id="SSF53822">
    <property type="entry name" value="Periplasmic binding protein-like I"/>
    <property type="match status" value="1"/>
</dbReference>
<proteinExistence type="inferred from homology"/>
<keyword evidence="2" id="KW-0732">Signal</keyword>
<gene>
    <name evidence="5" type="ORF">GTC6_09949</name>
</gene>
<evidence type="ECO:0000256" key="1">
    <source>
        <dbReference type="ARBA" id="ARBA00010062"/>
    </source>
</evidence>
<dbReference type="InterPro" id="IPR028081">
    <property type="entry name" value="Leu-bd"/>
</dbReference>
<dbReference type="PANTHER" id="PTHR30483:SF6">
    <property type="entry name" value="PERIPLASMIC BINDING PROTEIN OF ABC TRANSPORTER FOR NATURAL AMINO ACIDS"/>
    <property type="match status" value="1"/>
</dbReference>
<dbReference type="AlphaFoldDB" id="R7YAD7"/>
<comment type="caution">
    <text evidence="5">The sequence shown here is derived from an EMBL/GenBank/DDBJ whole genome shotgun (WGS) entry which is preliminary data.</text>
</comment>
<protein>
    <submittedName>
        <fullName evidence="5">ABC-type branched-chain amino acid transport system, periplasmic component</fullName>
    </submittedName>
</protein>
<feature type="region of interest" description="Disordered" evidence="3">
    <location>
        <begin position="14"/>
        <end position="40"/>
    </location>
</feature>
<reference evidence="5 6" key="1">
    <citation type="journal article" date="2013" name="Genome Announc.">
        <title>Draft Genome Sequence of a Benzothiophene-Desulfurizing Bacterium, Gordona terrae Strain C-6.</title>
        <authorList>
            <person name="Wang W."/>
            <person name="Ma T."/>
            <person name="Ren Y."/>
            <person name="Li G."/>
        </authorList>
    </citation>
    <scope>NUCLEOTIDE SEQUENCE [LARGE SCALE GENOMIC DNA]</scope>
    <source>
        <strain evidence="5 6">C-6</strain>
    </source>
</reference>
<dbReference type="Gene3D" id="3.40.50.2300">
    <property type="match status" value="2"/>
</dbReference>
<sequence length="444" mass="45003">MVMTAAAALVVAGCSSSDSGSEGGSEASSSAAVESTPAPPGLGLAQKLACNPPKATPGPASTEALKIGTLLPATGSLAFLGPPMEAGVELAVKDINAAGGVLDKPVELVTGDSGDTTTDTANATVDRELSAGTQVIIGAASSSVSLKVIDKVANAGAVMFSPANTSDEFTCYQDKGQYFRTAPADVLQAQALSQTMAEDGVQRVSILALNDPYGTGLADNTVRDLEAAGVPADQIQKIIYDPNAQSFNAEVDQVKNFNPDGIAIIGFEESAKIITRMHEVGIGPSDGKLVYGVDGNMGNALGESVGPGLLAGMKGTTPLTQTSGDFQAALKEVDSELIDFNYAGESYDAAVLSALAATAAKSTDGRTIAANIIGVTNGDENCDSYQACLDLLNGGKTIAYVGKTGNLAFNAAGEPSVGSYGVLEFDDKNALLTPTRKYVSVAAQ</sequence>